<dbReference type="EMBL" id="KN822043">
    <property type="protein sequence ID" value="KIM62361.1"/>
    <property type="molecule type" value="Genomic_DNA"/>
</dbReference>
<evidence type="ECO:0000256" key="1">
    <source>
        <dbReference type="SAM" id="MobiDB-lite"/>
    </source>
</evidence>
<organism evidence="2 3">
    <name type="scientific">Scleroderma citrinum Foug A</name>
    <dbReference type="NCBI Taxonomy" id="1036808"/>
    <lineage>
        <taxon>Eukaryota</taxon>
        <taxon>Fungi</taxon>
        <taxon>Dikarya</taxon>
        <taxon>Basidiomycota</taxon>
        <taxon>Agaricomycotina</taxon>
        <taxon>Agaricomycetes</taxon>
        <taxon>Agaricomycetidae</taxon>
        <taxon>Boletales</taxon>
        <taxon>Sclerodermatineae</taxon>
        <taxon>Sclerodermataceae</taxon>
        <taxon>Scleroderma</taxon>
    </lineage>
</organism>
<dbReference type="InParanoid" id="A0A0C3E2R9"/>
<evidence type="ECO:0000313" key="3">
    <source>
        <dbReference type="Proteomes" id="UP000053989"/>
    </source>
</evidence>
<feature type="region of interest" description="Disordered" evidence="1">
    <location>
        <begin position="1"/>
        <end position="21"/>
    </location>
</feature>
<gene>
    <name evidence="2" type="ORF">SCLCIDRAFT_836864</name>
</gene>
<reference evidence="2 3" key="1">
    <citation type="submission" date="2014-04" db="EMBL/GenBank/DDBJ databases">
        <authorList>
            <consortium name="DOE Joint Genome Institute"/>
            <person name="Kuo A."/>
            <person name="Kohler A."/>
            <person name="Nagy L.G."/>
            <person name="Floudas D."/>
            <person name="Copeland A."/>
            <person name="Barry K.W."/>
            <person name="Cichocki N."/>
            <person name="Veneault-Fourrey C."/>
            <person name="LaButti K."/>
            <person name="Lindquist E.A."/>
            <person name="Lipzen A."/>
            <person name="Lundell T."/>
            <person name="Morin E."/>
            <person name="Murat C."/>
            <person name="Sun H."/>
            <person name="Tunlid A."/>
            <person name="Henrissat B."/>
            <person name="Grigoriev I.V."/>
            <person name="Hibbett D.S."/>
            <person name="Martin F."/>
            <person name="Nordberg H.P."/>
            <person name="Cantor M.N."/>
            <person name="Hua S.X."/>
        </authorList>
    </citation>
    <scope>NUCLEOTIDE SEQUENCE [LARGE SCALE GENOMIC DNA]</scope>
    <source>
        <strain evidence="2 3">Foug A</strain>
    </source>
</reference>
<evidence type="ECO:0000313" key="2">
    <source>
        <dbReference type="EMBL" id="KIM62361.1"/>
    </source>
</evidence>
<accession>A0A0C3E2R9</accession>
<dbReference type="Proteomes" id="UP000053989">
    <property type="component" value="Unassembled WGS sequence"/>
</dbReference>
<protein>
    <submittedName>
        <fullName evidence="2">Uncharacterized protein</fullName>
    </submittedName>
</protein>
<name>A0A0C3E2R9_9AGAM</name>
<keyword evidence="3" id="KW-1185">Reference proteome</keyword>
<sequence>MTRGPSRTETSSADSKDTKSDGGGNLGFGCFAGEHLDRGSILVPLHVKTHIPTQLSLQSRSTTICPSPVDVYQVIFVSFRSMNTRHFSHTTLLSKCFPTLTPVSLPPVFMQNRTHPILLYLWTFLVDMQCILDYSVFNICLGNSDARVPKFLLLSWISALQVGCKRMHV</sequence>
<proteinExistence type="predicted"/>
<dbReference type="HOGENOM" id="CLU_1579447_0_0_1"/>
<dbReference type="AlphaFoldDB" id="A0A0C3E2R9"/>
<reference evidence="3" key="2">
    <citation type="submission" date="2015-01" db="EMBL/GenBank/DDBJ databases">
        <title>Evolutionary Origins and Diversification of the Mycorrhizal Mutualists.</title>
        <authorList>
            <consortium name="DOE Joint Genome Institute"/>
            <consortium name="Mycorrhizal Genomics Consortium"/>
            <person name="Kohler A."/>
            <person name="Kuo A."/>
            <person name="Nagy L.G."/>
            <person name="Floudas D."/>
            <person name="Copeland A."/>
            <person name="Barry K.W."/>
            <person name="Cichocki N."/>
            <person name="Veneault-Fourrey C."/>
            <person name="LaButti K."/>
            <person name="Lindquist E.A."/>
            <person name="Lipzen A."/>
            <person name="Lundell T."/>
            <person name="Morin E."/>
            <person name="Murat C."/>
            <person name="Riley R."/>
            <person name="Ohm R."/>
            <person name="Sun H."/>
            <person name="Tunlid A."/>
            <person name="Henrissat B."/>
            <person name="Grigoriev I.V."/>
            <person name="Hibbett D.S."/>
            <person name="Martin F."/>
        </authorList>
    </citation>
    <scope>NUCLEOTIDE SEQUENCE [LARGE SCALE GENOMIC DNA]</scope>
    <source>
        <strain evidence="3">Foug A</strain>
    </source>
</reference>